<keyword evidence="4" id="KW-1185">Reference proteome</keyword>
<dbReference type="InterPro" id="IPR041588">
    <property type="entry name" value="Integrase_H2C2"/>
</dbReference>
<dbReference type="OrthoDB" id="2499658at2759"/>
<dbReference type="Proteomes" id="UP000078561">
    <property type="component" value="Unassembled WGS sequence"/>
</dbReference>
<evidence type="ECO:0000259" key="2">
    <source>
        <dbReference type="Pfam" id="PF17921"/>
    </source>
</evidence>
<protein>
    <recommendedName>
        <fullName evidence="2">Integrase zinc-binding domain-containing protein</fullName>
    </recommendedName>
</protein>
<feature type="domain" description="Integrase zinc-binding" evidence="2">
    <location>
        <begin position="92"/>
        <end position="141"/>
    </location>
</feature>
<organism evidence="3">
    <name type="scientific">Absidia glauca</name>
    <name type="common">Pin mould</name>
    <dbReference type="NCBI Taxonomy" id="4829"/>
    <lineage>
        <taxon>Eukaryota</taxon>
        <taxon>Fungi</taxon>
        <taxon>Fungi incertae sedis</taxon>
        <taxon>Mucoromycota</taxon>
        <taxon>Mucoromycotina</taxon>
        <taxon>Mucoromycetes</taxon>
        <taxon>Mucorales</taxon>
        <taxon>Cunninghamellaceae</taxon>
        <taxon>Absidia</taxon>
    </lineage>
</organism>
<evidence type="ECO:0000313" key="4">
    <source>
        <dbReference type="Proteomes" id="UP000078561"/>
    </source>
</evidence>
<proteinExistence type="predicted"/>
<dbReference type="Gene3D" id="1.10.340.70">
    <property type="match status" value="1"/>
</dbReference>
<dbReference type="InParanoid" id="A0A163KDQ4"/>
<evidence type="ECO:0000313" key="3">
    <source>
        <dbReference type="EMBL" id="SAM07373.1"/>
    </source>
</evidence>
<dbReference type="OMA" id="TANAHTY"/>
<sequence length="231" mass="26682">MQNQHHYLSQTSFDEIVRSYLANLSFKKRDKALIDRRRYNLILQVLQEPKNTAVSTAQFRFWVKKMFQLVTLETGRLVVCHDNKPVAIREQIYTILLWAHQQSHHGGRDKTSILVRQRFSWIPKELIARFVRHCPFCITRRNGPIETPLPYNPIFTTLSASSSTSSSPSSAKTDTATPDRYDLSGSVDPPLQPVRVENYDFVPVNSVISQPPYNAKLHFMDPTLLDLMSFF</sequence>
<gene>
    <name evidence="3" type="primary">ABSGL_13014.1 scaffold 13554</name>
</gene>
<dbReference type="Pfam" id="PF17921">
    <property type="entry name" value="Integrase_H2C2"/>
    <property type="match status" value="1"/>
</dbReference>
<dbReference type="EMBL" id="LT554740">
    <property type="protein sequence ID" value="SAM07373.1"/>
    <property type="molecule type" value="Genomic_DNA"/>
</dbReference>
<name>A0A163KDQ4_ABSGL</name>
<evidence type="ECO:0000256" key="1">
    <source>
        <dbReference type="SAM" id="MobiDB-lite"/>
    </source>
</evidence>
<accession>A0A163KDQ4</accession>
<feature type="region of interest" description="Disordered" evidence="1">
    <location>
        <begin position="159"/>
        <end position="191"/>
    </location>
</feature>
<dbReference type="AlphaFoldDB" id="A0A163KDQ4"/>
<reference evidence="3" key="1">
    <citation type="submission" date="2016-04" db="EMBL/GenBank/DDBJ databases">
        <authorList>
            <person name="Evans L.H."/>
            <person name="Alamgir A."/>
            <person name="Owens N."/>
            <person name="Weber N.D."/>
            <person name="Virtaneva K."/>
            <person name="Barbian K."/>
            <person name="Babar A."/>
            <person name="Rosenke K."/>
        </authorList>
    </citation>
    <scope>NUCLEOTIDE SEQUENCE [LARGE SCALE GENOMIC DNA]</scope>
    <source>
        <strain evidence="3">CBS 101.48</strain>
    </source>
</reference>
<feature type="compositionally biased region" description="Low complexity" evidence="1">
    <location>
        <begin position="159"/>
        <end position="176"/>
    </location>
</feature>